<dbReference type="InterPro" id="IPR006665">
    <property type="entry name" value="OmpA-like"/>
</dbReference>
<dbReference type="CDD" id="cd07185">
    <property type="entry name" value="OmpA_C-like"/>
    <property type="match status" value="2"/>
</dbReference>
<dbReference type="RefSeq" id="WP_091467400.1">
    <property type="nucleotide sequence ID" value="NZ_FOEI01000003.1"/>
</dbReference>
<gene>
    <name evidence="6" type="ORF">SAMN05444005_103215</name>
</gene>
<dbReference type="AlphaFoldDB" id="A0A1H9BU01"/>
<keyword evidence="3" id="KW-0998">Cell outer membrane</keyword>
<dbReference type="InterPro" id="IPR036737">
    <property type="entry name" value="OmpA-like_sf"/>
</dbReference>
<dbReference type="EMBL" id="FOEI01000003">
    <property type="protein sequence ID" value="SEP92420.1"/>
    <property type="molecule type" value="Genomic_DNA"/>
</dbReference>
<evidence type="ECO:0000259" key="5">
    <source>
        <dbReference type="PROSITE" id="PS51123"/>
    </source>
</evidence>
<dbReference type="STRING" id="1299341.SAMN05444005_103215"/>
<dbReference type="Proteomes" id="UP000198648">
    <property type="component" value="Unassembled WGS sequence"/>
</dbReference>
<evidence type="ECO:0000313" key="7">
    <source>
        <dbReference type="Proteomes" id="UP000198648"/>
    </source>
</evidence>
<evidence type="ECO:0000313" key="6">
    <source>
        <dbReference type="EMBL" id="SEP92420.1"/>
    </source>
</evidence>
<evidence type="ECO:0000256" key="1">
    <source>
        <dbReference type="ARBA" id="ARBA00004442"/>
    </source>
</evidence>
<keyword evidence="7" id="KW-1185">Reference proteome</keyword>
<evidence type="ECO:0000256" key="3">
    <source>
        <dbReference type="ARBA" id="ARBA00023237"/>
    </source>
</evidence>
<evidence type="ECO:0000256" key="4">
    <source>
        <dbReference type="PROSITE-ProRule" id="PRU00473"/>
    </source>
</evidence>
<name>A0A1H9BU01_9FLAO</name>
<comment type="subcellular location">
    <subcellularLocation>
        <location evidence="1">Cell outer membrane</location>
    </subcellularLocation>
</comment>
<dbReference type="PANTHER" id="PTHR30329">
    <property type="entry name" value="STATOR ELEMENT OF FLAGELLAR MOTOR COMPLEX"/>
    <property type="match status" value="1"/>
</dbReference>
<dbReference type="SUPFAM" id="SSF103088">
    <property type="entry name" value="OmpA-like"/>
    <property type="match status" value="2"/>
</dbReference>
<organism evidence="6 7">
    <name type="scientific">Flavobacterium urocaniciphilum</name>
    <dbReference type="NCBI Taxonomy" id="1299341"/>
    <lineage>
        <taxon>Bacteria</taxon>
        <taxon>Pseudomonadati</taxon>
        <taxon>Bacteroidota</taxon>
        <taxon>Flavobacteriia</taxon>
        <taxon>Flavobacteriales</taxon>
        <taxon>Flavobacteriaceae</taxon>
        <taxon>Flavobacterium</taxon>
    </lineage>
</organism>
<dbReference type="GO" id="GO:0009279">
    <property type="term" value="C:cell outer membrane"/>
    <property type="evidence" value="ECO:0007669"/>
    <property type="project" value="UniProtKB-SubCell"/>
</dbReference>
<dbReference type="PANTHER" id="PTHR30329:SF21">
    <property type="entry name" value="LIPOPROTEIN YIAD-RELATED"/>
    <property type="match status" value="1"/>
</dbReference>
<dbReference type="OrthoDB" id="9782229at2"/>
<dbReference type="Pfam" id="PF00691">
    <property type="entry name" value="OmpA"/>
    <property type="match status" value="2"/>
</dbReference>
<dbReference type="PRINTS" id="PR01021">
    <property type="entry name" value="OMPADOMAIN"/>
</dbReference>
<feature type="domain" description="OmpA-like" evidence="5">
    <location>
        <begin position="154"/>
        <end position="274"/>
    </location>
</feature>
<accession>A0A1H9BU01</accession>
<feature type="domain" description="OmpA-like" evidence="5">
    <location>
        <begin position="15"/>
        <end position="135"/>
    </location>
</feature>
<sequence>MKKVLFALVFLSTFLGFSQEETVHSIYFDTDVREIKQLQSDAVVHFLSLIDTTRLESVSIYGYCDDVGKVDYNYKLSQDRANSVKNMLVKKGVKYKIIVKIEGKGKVMIDEDLETNVPEARSKNRRVDVVLNFKPLVIEELNIPGLYSTIRKNAQEGDRVYLDKLLFDAGSSKLKESAKKELDKITVLLKRYPKIHVEIQGHVCCTPTFHKEAIDKDTKKRELSKNRAERVYRYLMSRGISKVRMTFKGYGNTQPLGKDVQLDRRVELVITKIDK</sequence>
<evidence type="ECO:0000256" key="2">
    <source>
        <dbReference type="ARBA" id="ARBA00023136"/>
    </source>
</evidence>
<dbReference type="PROSITE" id="PS51123">
    <property type="entry name" value="OMPA_2"/>
    <property type="match status" value="2"/>
</dbReference>
<proteinExistence type="predicted"/>
<reference evidence="6 7" key="1">
    <citation type="submission" date="2016-10" db="EMBL/GenBank/DDBJ databases">
        <authorList>
            <person name="de Groot N.N."/>
        </authorList>
    </citation>
    <scope>NUCLEOTIDE SEQUENCE [LARGE SCALE GENOMIC DNA]</scope>
    <source>
        <strain evidence="6 7">DSM 27078</strain>
    </source>
</reference>
<dbReference type="InterPro" id="IPR006664">
    <property type="entry name" value="OMP_bac"/>
</dbReference>
<protein>
    <submittedName>
        <fullName evidence="6">OmpA family protein</fullName>
    </submittedName>
</protein>
<dbReference type="Gene3D" id="3.30.1330.60">
    <property type="entry name" value="OmpA-like domain"/>
    <property type="match status" value="2"/>
</dbReference>
<dbReference type="InterPro" id="IPR050330">
    <property type="entry name" value="Bact_OuterMem_StrucFunc"/>
</dbReference>
<keyword evidence="2 4" id="KW-0472">Membrane</keyword>